<organism evidence="1 2">
    <name type="scientific">Gigaspora margarita</name>
    <dbReference type="NCBI Taxonomy" id="4874"/>
    <lineage>
        <taxon>Eukaryota</taxon>
        <taxon>Fungi</taxon>
        <taxon>Fungi incertae sedis</taxon>
        <taxon>Mucoromycota</taxon>
        <taxon>Glomeromycotina</taxon>
        <taxon>Glomeromycetes</taxon>
        <taxon>Diversisporales</taxon>
        <taxon>Gigasporaceae</taxon>
        <taxon>Gigaspora</taxon>
    </lineage>
</organism>
<proteinExistence type="predicted"/>
<name>A0ABN7X6W2_GIGMA</name>
<evidence type="ECO:0000313" key="1">
    <source>
        <dbReference type="EMBL" id="CAG8848998.1"/>
    </source>
</evidence>
<evidence type="ECO:0000313" key="2">
    <source>
        <dbReference type="Proteomes" id="UP000789901"/>
    </source>
</evidence>
<comment type="caution">
    <text evidence="1">The sequence shown here is derived from an EMBL/GenBank/DDBJ whole genome shotgun (WGS) entry which is preliminary data.</text>
</comment>
<dbReference type="EMBL" id="CAJVQB010094354">
    <property type="protein sequence ID" value="CAG8848998.1"/>
    <property type="molecule type" value="Genomic_DNA"/>
</dbReference>
<protein>
    <submittedName>
        <fullName evidence="1">40114_t:CDS:1</fullName>
    </submittedName>
</protein>
<sequence>LFPPITKAKDGYNINPVHFLQYSEQLKVSNYNEYCLSISQTTYS</sequence>
<keyword evidence="2" id="KW-1185">Reference proteome</keyword>
<dbReference type="Proteomes" id="UP000789901">
    <property type="component" value="Unassembled WGS sequence"/>
</dbReference>
<reference evidence="1 2" key="1">
    <citation type="submission" date="2021-06" db="EMBL/GenBank/DDBJ databases">
        <authorList>
            <person name="Kallberg Y."/>
            <person name="Tangrot J."/>
            <person name="Rosling A."/>
        </authorList>
    </citation>
    <scope>NUCLEOTIDE SEQUENCE [LARGE SCALE GENOMIC DNA]</scope>
    <source>
        <strain evidence="1 2">120-4 pot B 10/14</strain>
    </source>
</reference>
<gene>
    <name evidence="1" type="ORF">GMARGA_LOCUS39468</name>
</gene>
<feature type="non-terminal residue" evidence="1">
    <location>
        <position position="1"/>
    </location>
</feature>
<accession>A0ABN7X6W2</accession>